<feature type="domain" description="AB hydrolase-1" evidence="4">
    <location>
        <begin position="61"/>
        <end position="322"/>
    </location>
</feature>
<dbReference type="AlphaFoldDB" id="Q1IJN2"/>
<gene>
    <name evidence="5" type="ordered locus">Acid345_3918</name>
</gene>
<evidence type="ECO:0000256" key="2">
    <source>
        <dbReference type="PIRSR" id="PIRSR000443-1"/>
    </source>
</evidence>
<dbReference type="PIRSF" id="PIRSF000443">
    <property type="entry name" value="Homoser_Ac_trans"/>
    <property type="match status" value="1"/>
</dbReference>
<sequence>MYRWLLICATVLMLGGFALAEGEQQFADLGQCKVESGETIQNCRIGYRTWGKLNAEQSNIVVLLTWFTGTSEQQAGSVGADKYVDPAHYYVVAIDALANGVSSSPSNSKAQPRMKFPQITIADMVESQHRLLTETLKLKHIRAVLGGSMGGMQAFQWAVQYPDYMDAVISIVGTTQMTAHDLLLWRAEKNAILENKNFNDGDYKAGLLIPSVADIHHLELTTPDRINDDTLPKNFPTAAEKIEASETMDPCDRLRQLDAMMTHDISMRFNGQMSGAAKAVKAHMLIIVSNSDHMVNPHPAMVFAELLLNVPMQLDSTCGHLAPGCREEQVVPAVHRALELKSFLQ</sequence>
<protein>
    <submittedName>
        <fullName evidence="5">Homoserine O-acetyltransferase</fullName>
        <ecNumber evidence="5">2.3.1.31</ecNumber>
    </submittedName>
</protein>
<dbReference type="EC" id="2.3.1.31" evidence="5"/>
<dbReference type="OrthoDB" id="9800754at2"/>
<keyword evidence="3" id="KW-0732">Signal</keyword>
<evidence type="ECO:0000313" key="5">
    <source>
        <dbReference type="EMBL" id="ABF42918.1"/>
    </source>
</evidence>
<dbReference type="EnsemblBacteria" id="ABF42918">
    <property type="protein sequence ID" value="ABF42918"/>
    <property type="gene ID" value="Acid345_3918"/>
</dbReference>
<reference evidence="5 6" key="1">
    <citation type="journal article" date="2009" name="Appl. Environ. Microbiol.">
        <title>Three genomes from the phylum Acidobacteria provide insight into the lifestyles of these microorganisms in soils.</title>
        <authorList>
            <person name="Ward N.L."/>
            <person name="Challacombe J.F."/>
            <person name="Janssen P.H."/>
            <person name="Henrissat B."/>
            <person name="Coutinho P.M."/>
            <person name="Wu M."/>
            <person name="Xie G."/>
            <person name="Haft D.H."/>
            <person name="Sait M."/>
            <person name="Badger J."/>
            <person name="Barabote R.D."/>
            <person name="Bradley B."/>
            <person name="Brettin T.S."/>
            <person name="Brinkac L.M."/>
            <person name="Bruce D."/>
            <person name="Creasy T."/>
            <person name="Daugherty S.C."/>
            <person name="Davidsen T.M."/>
            <person name="DeBoy R.T."/>
            <person name="Detter J.C."/>
            <person name="Dodson R.J."/>
            <person name="Durkin A.S."/>
            <person name="Ganapathy A."/>
            <person name="Gwinn-Giglio M."/>
            <person name="Han C.S."/>
            <person name="Khouri H."/>
            <person name="Kiss H."/>
            <person name="Kothari S.P."/>
            <person name="Madupu R."/>
            <person name="Nelson K.E."/>
            <person name="Nelson W.C."/>
            <person name="Paulsen I."/>
            <person name="Penn K."/>
            <person name="Ren Q."/>
            <person name="Rosovitz M.J."/>
            <person name="Selengut J.D."/>
            <person name="Shrivastava S."/>
            <person name="Sullivan S.A."/>
            <person name="Tapia R."/>
            <person name="Thompson L.S."/>
            <person name="Watkins K.L."/>
            <person name="Yang Q."/>
            <person name="Yu C."/>
            <person name="Zafar N."/>
            <person name="Zhou L."/>
            <person name="Kuske C.R."/>
        </authorList>
    </citation>
    <scope>NUCLEOTIDE SEQUENCE [LARGE SCALE GENOMIC DNA]</scope>
    <source>
        <strain evidence="5 6">Ellin345</strain>
    </source>
</reference>
<dbReference type="STRING" id="204669.Acid345_3918"/>
<dbReference type="eggNOG" id="COG2021">
    <property type="taxonomic scope" value="Bacteria"/>
</dbReference>
<dbReference type="InterPro" id="IPR008220">
    <property type="entry name" value="HAT_MetX-like"/>
</dbReference>
<feature type="active site" description="Nucleophile" evidence="2">
    <location>
        <position position="148"/>
    </location>
</feature>
<keyword evidence="1 5" id="KW-0808">Transferase</keyword>
<dbReference type="HOGENOM" id="CLU_028760_2_0_0"/>
<feature type="active site" evidence="2">
    <location>
        <position position="292"/>
    </location>
</feature>
<dbReference type="EMBL" id="CP000360">
    <property type="protein sequence ID" value="ABF42918.1"/>
    <property type="molecule type" value="Genomic_DNA"/>
</dbReference>
<evidence type="ECO:0000256" key="3">
    <source>
        <dbReference type="SAM" id="SignalP"/>
    </source>
</evidence>
<dbReference type="GO" id="GO:0009086">
    <property type="term" value="P:methionine biosynthetic process"/>
    <property type="evidence" value="ECO:0007669"/>
    <property type="project" value="TreeGrafter"/>
</dbReference>
<feature type="active site" evidence="2">
    <location>
        <position position="320"/>
    </location>
</feature>
<dbReference type="Proteomes" id="UP000002432">
    <property type="component" value="Chromosome"/>
</dbReference>
<dbReference type="GO" id="GO:0004414">
    <property type="term" value="F:homoserine O-acetyltransferase activity"/>
    <property type="evidence" value="ECO:0007669"/>
    <property type="project" value="UniProtKB-EC"/>
</dbReference>
<dbReference type="InterPro" id="IPR000073">
    <property type="entry name" value="AB_hydrolase_1"/>
</dbReference>
<dbReference type="GO" id="GO:0009092">
    <property type="term" value="P:homoserine metabolic process"/>
    <property type="evidence" value="ECO:0007669"/>
    <property type="project" value="TreeGrafter"/>
</dbReference>
<feature type="chain" id="PRO_5004190784" evidence="3">
    <location>
        <begin position="21"/>
        <end position="345"/>
    </location>
</feature>
<feature type="signal peptide" evidence="3">
    <location>
        <begin position="1"/>
        <end position="20"/>
    </location>
</feature>
<evidence type="ECO:0000313" key="6">
    <source>
        <dbReference type="Proteomes" id="UP000002432"/>
    </source>
</evidence>
<dbReference type="KEGG" id="aba:Acid345_3918"/>
<dbReference type="SUPFAM" id="SSF53474">
    <property type="entry name" value="alpha/beta-Hydrolases"/>
    <property type="match status" value="1"/>
</dbReference>
<dbReference type="Gene3D" id="3.40.50.1820">
    <property type="entry name" value="alpha/beta hydrolase"/>
    <property type="match status" value="1"/>
</dbReference>
<proteinExistence type="predicted"/>
<organism evidence="5 6">
    <name type="scientific">Koribacter versatilis (strain Ellin345)</name>
    <dbReference type="NCBI Taxonomy" id="204669"/>
    <lineage>
        <taxon>Bacteria</taxon>
        <taxon>Pseudomonadati</taxon>
        <taxon>Acidobacteriota</taxon>
        <taxon>Terriglobia</taxon>
        <taxon>Terriglobales</taxon>
        <taxon>Candidatus Korobacteraceae</taxon>
        <taxon>Candidatus Korobacter</taxon>
    </lineage>
</organism>
<evidence type="ECO:0000259" key="4">
    <source>
        <dbReference type="Pfam" id="PF00561"/>
    </source>
</evidence>
<keyword evidence="5" id="KW-0012">Acyltransferase</keyword>
<evidence type="ECO:0000256" key="1">
    <source>
        <dbReference type="ARBA" id="ARBA00022679"/>
    </source>
</evidence>
<dbReference type="PANTHER" id="PTHR32268:SF11">
    <property type="entry name" value="HOMOSERINE O-ACETYLTRANSFERASE"/>
    <property type="match status" value="1"/>
</dbReference>
<keyword evidence="6" id="KW-1185">Reference proteome</keyword>
<dbReference type="InterPro" id="IPR029058">
    <property type="entry name" value="AB_hydrolase_fold"/>
</dbReference>
<dbReference type="Pfam" id="PF00561">
    <property type="entry name" value="Abhydrolase_1"/>
    <property type="match status" value="1"/>
</dbReference>
<accession>Q1IJN2</accession>
<dbReference type="PANTHER" id="PTHR32268">
    <property type="entry name" value="HOMOSERINE O-ACETYLTRANSFERASE"/>
    <property type="match status" value="1"/>
</dbReference>
<name>Q1IJN2_KORVE</name>
<dbReference type="RefSeq" id="WP_011524717.1">
    <property type="nucleotide sequence ID" value="NC_008009.1"/>
</dbReference>